<dbReference type="PROSITE" id="PS50935">
    <property type="entry name" value="SSB"/>
    <property type="match status" value="1"/>
</dbReference>
<reference evidence="4 5" key="1">
    <citation type="submission" date="2015-11" db="EMBL/GenBank/DDBJ databases">
        <title>Genomic analysis of 38 Legionella species identifies large and diverse effector repertoires.</title>
        <authorList>
            <person name="Burstein D."/>
            <person name="Amaro F."/>
            <person name="Zusman T."/>
            <person name="Lifshitz Z."/>
            <person name="Cohen O."/>
            <person name="Gilbert J.A."/>
            <person name="Pupko T."/>
            <person name="Shuman H.A."/>
            <person name="Segal G."/>
        </authorList>
    </citation>
    <scope>NUCLEOTIDE SEQUENCE [LARGE SCALE GENOMIC DNA]</scope>
    <source>
        <strain evidence="4 5">SE-32A-C8</strain>
    </source>
</reference>
<dbReference type="InterPro" id="IPR012340">
    <property type="entry name" value="NA-bd_OB-fold"/>
</dbReference>
<dbReference type="AlphaFoldDB" id="A0A0W0TGH0"/>
<dbReference type="SUPFAM" id="SSF50249">
    <property type="entry name" value="Nucleic acid-binding proteins"/>
    <property type="match status" value="1"/>
</dbReference>
<dbReference type="Pfam" id="PF00436">
    <property type="entry name" value="SSB"/>
    <property type="match status" value="1"/>
</dbReference>
<dbReference type="PANTHER" id="PTHR10302:SF0">
    <property type="entry name" value="SINGLE-STRANDED DNA-BINDING PROTEIN, MITOCHONDRIAL"/>
    <property type="match status" value="1"/>
</dbReference>
<name>A0A0W0TGH0_LEGER</name>
<dbReference type="PANTHER" id="PTHR10302">
    <property type="entry name" value="SINGLE-STRANDED DNA-BINDING PROTEIN"/>
    <property type="match status" value="1"/>
</dbReference>
<dbReference type="CDD" id="cd04496">
    <property type="entry name" value="SSB_OBF"/>
    <property type="match status" value="1"/>
</dbReference>
<comment type="subunit">
    <text evidence="2">Homotetramer.</text>
</comment>
<keyword evidence="5" id="KW-1185">Reference proteome</keyword>
<evidence type="ECO:0000256" key="1">
    <source>
        <dbReference type="ARBA" id="ARBA00023125"/>
    </source>
</evidence>
<dbReference type="InterPro" id="IPR000424">
    <property type="entry name" value="Primosome_PriB/ssb"/>
</dbReference>
<dbReference type="PIRSF" id="PIRSF002070">
    <property type="entry name" value="SSB"/>
    <property type="match status" value="1"/>
</dbReference>
<dbReference type="GO" id="GO:0009295">
    <property type="term" value="C:nucleoid"/>
    <property type="evidence" value="ECO:0007669"/>
    <property type="project" value="TreeGrafter"/>
</dbReference>
<proteinExistence type="inferred from homology"/>
<protein>
    <recommendedName>
        <fullName evidence="2 3">Single-stranded DNA-binding protein</fullName>
        <shortName evidence="2">SSB</shortName>
    </recommendedName>
</protein>
<accession>A0A0W0TGH0</accession>
<dbReference type="NCBIfam" id="TIGR00621">
    <property type="entry name" value="ssb"/>
    <property type="match status" value="1"/>
</dbReference>
<evidence type="ECO:0000256" key="3">
    <source>
        <dbReference type="PIRNR" id="PIRNR002070"/>
    </source>
</evidence>
<gene>
    <name evidence="4" type="ORF">Lery_2872</name>
</gene>
<sequence>MTTSLNRVQLIGNLGSEPKTITNKDGFSFVTATLATNESFKQNDQWKTHVEWHNLVIFGDQSRIINSLHKGSLIFIEGKLRSNLWTDKEGKGRQSLSIVVSNIHLLDKTNDCKSTTSSTAESHMAQMRGMLLDDSTDEKL</sequence>
<comment type="caution">
    <text evidence="2">Lacks conserved residue(s) required for the propagation of feature annotation.</text>
</comment>
<dbReference type="STRING" id="448.Lery_2872"/>
<dbReference type="HAMAP" id="MF_00984">
    <property type="entry name" value="SSB"/>
    <property type="match status" value="1"/>
</dbReference>
<evidence type="ECO:0000256" key="2">
    <source>
        <dbReference type="HAMAP-Rule" id="MF_00984"/>
    </source>
</evidence>
<dbReference type="PATRIC" id="fig|448.7.peg.3017"/>
<organism evidence="4 5">
    <name type="scientific">Legionella erythra</name>
    <dbReference type="NCBI Taxonomy" id="448"/>
    <lineage>
        <taxon>Bacteria</taxon>
        <taxon>Pseudomonadati</taxon>
        <taxon>Pseudomonadota</taxon>
        <taxon>Gammaproteobacteria</taxon>
        <taxon>Legionellales</taxon>
        <taxon>Legionellaceae</taxon>
        <taxon>Legionella</taxon>
    </lineage>
</organism>
<dbReference type="EMBL" id="LNYA01000034">
    <property type="protein sequence ID" value="KTC94705.1"/>
    <property type="molecule type" value="Genomic_DNA"/>
</dbReference>
<dbReference type="InterPro" id="IPR011344">
    <property type="entry name" value="ssDNA-bd"/>
</dbReference>
<keyword evidence="1 2" id="KW-0238">DNA-binding</keyword>
<dbReference type="Gene3D" id="2.40.50.140">
    <property type="entry name" value="Nucleic acid-binding proteins"/>
    <property type="match status" value="1"/>
</dbReference>
<evidence type="ECO:0000313" key="4">
    <source>
        <dbReference type="EMBL" id="KTC94705.1"/>
    </source>
</evidence>
<dbReference type="GO" id="GO:0006260">
    <property type="term" value="P:DNA replication"/>
    <property type="evidence" value="ECO:0007669"/>
    <property type="project" value="InterPro"/>
</dbReference>
<evidence type="ECO:0000313" key="5">
    <source>
        <dbReference type="Proteomes" id="UP000054773"/>
    </source>
</evidence>
<dbReference type="OrthoDB" id="5650776at2"/>
<dbReference type="RefSeq" id="WP_058527932.1">
    <property type="nucleotide sequence ID" value="NZ_CAAAHY010000050.1"/>
</dbReference>
<dbReference type="GO" id="GO:0003697">
    <property type="term" value="F:single-stranded DNA binding"/>
    <property type="evidence" value="ECO:0007669"/>
    <property type="project" value="UniProtKB-UniRule"/>
</dbReference>
<comment type="caution">
    <text evidence="4">The sequence shown here is derived from an EMBL/GenBank/DDBJ whole genome shotgun (WGS) entry which is preliminary data.</text>
</comment>
<dbReference type="Proteomes" id="UP000054773">
    <property type="component" value="Unassembled WGS sequence"/>
</dbReference>